<feature type="compositionally biased region" description="Low complexity" evidence="1">
    <location>
        <begin position="349"/>
        <end position="358"/>
    </location>
</feature>
<name>A0A2R5GU23_9STRA</name>
<dbReference type="InParanoid" id="A0A2R5GU23"/>
<feature type="region of interest" description="Disordered" evidence="1">
    <location>
        <begin position="335"/>
        <end position="358"/>
    </location>
</feature>
<comment type="caution">
    <text evidence="2">The sequence shown here is derived from an EMBL/GenBank/DDBJ whole genome shotgun (WGS) entry which is preliminary data.</text>
</comment>
<evidence type="ECO:0000313" key="2">
    <source>
        <dbReference type="EMBL" id="GBG34350.1"/>
    </source>
</evidence>
<dbReference type="AlphaFoldDB" id="A0A2R5GU23"/>
<accession>A0A2R5GU23</accession>
<protein>
    <submittedName>
        <fullName evidence="2">Uncharacterized protein</fullName>
    </submittedName>
</protein>
<proteinExistence type="predicted"/>
<evidence type="ECO:0000313" key="3">
    <source>
        <dbReference type="Proteomes" id="UP000241890"/>
    </source>
</evidence>
<reference evidence="2 3" key="1">
    <citation type="submission" date="2017-12" db="EMBL/GenBank/DDBJ databases">
        <title>Sequencing, de novo assembly and annotation of complete genome of a new Thraustochytrid species, strain FCC1311.</title>
        <authorList>
            <person name="Sedici K."/>
            <person name="Godart F."/>
            <person name="Aiese Cigliano R."/>
            <person name="Sanseverino W."/>
            <person name="Barakat M."/>
            <person name="Ortet P."/>
            <person name="Marechal E."/>
            <person name="Cagnac O."/>
            <person name="Amato A."/>
        </authorList>
    </citation>
    <scope>NUCLEOTIDE SEQUENCE [LARGE SCALE GENOMIC DNA]</scope>
</reference>
<feature type="compositionally biased region" description="Basic residues" evidence="1">
    <location>
        <begin position="335"/>
        <end position="348"/>
    </location>
</feature>
<dbReference type="EMBL" id="BEYU01000188">
    <property type="protein sequence ID" value="GBG34350.1"/>
    <property type="molecule type" value="Genomic_DNA"/>
</dbReference>
<evidence type="ECO:0000256" key="1">
    <source>
        <dbReference type="SAM" id="MobiDB-lite"/>
    </source>
</evidence>
<sequence length="557" mass="62844">MKVDVEVVLQSAKHADSWGTEVHFPERKFDEAENVEDLHGEGKYAEHVGEDEQKTSSRSDFYWQAAKVVYRLEIRCGKAREVSRLRDLHENLLQESQADFLKALGLQATDELHFFSPEEDLGSTASQDWQRLRSTLERALQYDRVELAAVRKTLLLHYRALRDAFKLYSGMGHDSHCALSFAEFMCLLQDAQICEPQDADLVQRMLLPMLTAGGPDVAKPSLPSAGARLLHIGDMQLTRVQFLEALTRVLLSEDLHKLHNARHGRITELDALTRGPAHRLDELINKSVAPFLEQRTHSRAVRRALESEHVLRIFVQYHASLHRVYNKYTGMRGVRRASSRRASSKRRSSASSLLRTTSRQGQPMDLTTFLMVLQEANIVIDEHAQSAAPVKRSQGAHASDRYTLEVADDLERTLRGFEHTKLTFADARGLFAASQLENEDEDAASVYSDHDSVSILASLSGRTSGREGQDMDEASNDDEIANELLGRHGTTRSMNSMNIRSTLEDLSYKEFIEVLVRVAFALTIVGQDVSSTDRIRAVVQRLASLLGRRRESDVENR</sequence>
<keyword evidence="3" id="KW-1185">Reference proteome</keyword>
<gene>
    <name evidence="2" type="ORF">FCC1311_105732</name>
</gene>
<organism evidence="2 3">
    <name type="scientific">Hondaea fermentalgiana</name>
    <dbReference type="NCBI Taxonomy" id="2315210"/>
    <lineage>
        <taxon>Eukaryota</taxon>
        <taxon>Sar</taxon>
        <taxon>Stramenopiles</taxon>
        <taxon>Bigyra</taxon>
        <taxon>Labyrinthulomycetes</taxon>
        <taxon>Thraustochytrida</taxon>
        <taxon>Thraustochytriidae</taxon>
        <taxon>Hondaea</taxon>
    </lineage>
</organism>
<dbReference type="Proteomes" id="UP000241890">
    <property type="component" value="Unassembled WGS sequence"/>
</dbReference>